<dbReference type="Pfam" id="PF13561">
    <property type="entry name" value="adh_short_C2"/>
    <property type="match status" value="1"/>
</dbReference>
<dbReference type="PANTHER" id="PTHR43639:SF1">
    <property type="entry name" value="SHORT-CHAIN DEHYDROGENASE_REDUCTASE FAMILY PROTEIN"/>
    <property type="match status" value="1"/>
</dbReference>
<reference evidence="5" key="1">
    <citation type="submission" date="2020-04" db="EMBL/GenBank/DDBJ databases">
        <title>Genome Assembly and Annotation of Botryosphaeria dothidea sdau 11-99, a Latent Pathogen of Apple Fruit Ring Rot in China.</title>
        <authorList>
            <person name="Yu C."/>
            <person name="Diao Y."/>
            <person name="Lu Q."/>
            <person name="Zhao J."/>
            <person name="Cui S."/>
            <person name="Peng C."/>
            <person name="He B."/>
            <person name="Liu H."/>
        </authorList>
    </citation>
    <scope>NUCLEOTIDE SEQUENCE [LARGE SCALE GENOMIC DNA]</scope>
    <source>
        <strain evidence="5">Sdau11-99</strain>
    </source>
</reference>
<evidence type="ECO:0000313" key="5">
    <source>
        <dbReference type="EMBL" id="KAF4314073.1"/>
    </source>
</evidence>
<comment type="caution">
    <text evidence="5">The sequence shown here is derived from an EMBL/GenBank/DDBJ whole genome shotgun (WGS) entry which is preliminary data.</text>
</comment>
<dbReference type="Proteomes" id="UP000572817">
    <property type="component" value="Unassembled WGS sequence"/>
</dbReference>
<dbReference type="SUPFAM" id="SSF51735">
    <property type="entry name" value="NAD(P)-binding Rossmann-fold domains"/>
    <property type="match status" value="1"/>
</dbReference>
<feature type="domain" description="Ketoreductase" evidence="4">
    <location>
        <begin position="9"/>
        <end position="192"/>
    </location>
</feature>
<evidence type="ECO:0000256" key="2">
    <source>
        <dbReference type="ARBA" id="ARBA00022857"/>
    </source>
</evidence>
<dbReference type="AlphaFoldDB" id="A0A8H4JAM1"/>
<dbReference type="GO" id="GO:0016491">
    <property type="term" value="F:oxidoreductase activity"/>
    <property type="evidence" value="ECO:0007669"/>
    <property type="project" value="UniProtKB-KW"/>
</dbReference>
<comment type="similarity">
    <text evidence="1">Belongs to the short-chain dehydrogenases/reductases (SDR) family.</text>
</comment>
<evidence type="ECO:0000259" key="4">
    <source>
        <dbReference type="SMART" id="SM00822"/>
    </source>
</evidence>
<evidence type="ECO:0000313" key="6">
    <source>
        <dbReference type="Proteomes" id="UP000572817"/>
    </source>
</evidence>
<proteinExistence type="inferred from homology"/>
<keyword evidence="2" id="KW-0521">NADP</keyword>
<gene>
    <name evidence="5" type="ORF">GTA08_BOTSDO01212</name>
</gene>
<dbReference type="FunFam" id="3.40.50.720:FF:000374">
    <property type="entry name" value="3-oxoacyl-(Acyl-carrier-protein) reductase"/>
    <property type="match status" value="1"/>
</dbReference>
<name>A0A8H4JAM1_9PEZI</name>
<evidence type="ECO:0000256" key="1">
    <source>
        <dbReference type="ARBA" id="ARBA00006484"/>
    </source>
</evidence>
<dbReference type="InterPro" id="IPR002347">
    <property type="entry name" value="SDR_fam"/>
</dbReference>
<keyword evidence="3" id="KW-0560">Oxidoreductase</keyword>
<dbReference type="InterPro" id="IPR057326">
    <property type="entry name" value="KR_dom"/>
</dbReference>
<dbReference type="OrthoDB" id="47007at2759"/>
<organism evidence="5 6">
    <name type="scientific">Botryosphaeria dothidea</name>
    <dbReference type="NCBI Taxonomy" id="55169"/>
    <lineage>
        <taxon>Eukaryota</taxon>
        <taxon>Fungi</taxon>
        <taxon>Dikarya</taxon>
        <taxon>Ascomycota</taxon>
        <taxon>Pezizomycotina</taxon>
        <taxon>Dothideomycetes</taxon>
        <taxon>Dothideomycetes incertae sedis</taxon>
        <taxon>Botryosphaeriales</taxon>
        <taxon>Botryosphaeriaceae</taxon>
        <taxon>Botryosphaeria</taxon>
    </lineage>
</organism>
<dbReference type="SMART" id="SM00822">
    <property type="entry name" value="PKS_KR"/>
    <property type="match status" value="1"/>
</dbReference>
<protein>
    <submittedName>
        <fullName evidence="5">Short-chain dehydrogenase/reductase-like protein SDR</fullName>
    </submittedName>
</protein>
<dbReference type="PANTHER" id="PTHR43639">
    <property type="entry name" value="OXIDOREDUCTASE, SHORT-CHAIN DEHYDROGENASE/REDUCTASE FAMILY (AFU_ORTHOLOGUE AFUA_5G02870)"/>
    <property type="match status" value="1"/>
</dbReference>
<accession>A0A8H4JAM1</accession>
<dbReference type="CDD" id="cd05233">
    <property type="entry name" value="SDR_c"/>
    <property type="match status" value="1"/>
</dbReference>
<dbReference type="InterPro" id="IPR036291">
    <property type="entry name" value="NAD(P)-bd_dom_sf"/>
</dbReference>
<dbReference type="PRINTS" id="PR00081">
    <property type="entry name" value="GDHRDH"/>
</dbReference>
<evidence type="ECO:0000256" key="3">
    <source>
        <dbReference type="ARBA" id="ARBA00023002"/>
    </source>
</evidence>
<dbReference type="EMBL" id="WWBZ02000001">
    <property type="protein sequence ID" value="KAF4314073.1"/>
    <property type="molecule type" value="Genomic_DNA"/>
</dbReference>
<dbReference type="PRINTS" id="PR00080">
    <property type="entry name" value="SDRFAMILY"/>
</dbReference>
<sequence length="261" mass="27013">MQSQGLSQQVAIVAGASRGIGAAIALELAKRGARVLITYVSPSAESTASQLVTKINGLGHGAAAIAIRADMRDRESPKKIVEACVGTFGSTIDILVNNAGTALQAALPETTHELYDAVMDLNVRGVIFLTQAVLPHLPASGGRIINIGSVASRIPASDCVYLASKAALEALTRSWARELGPCGCSVNTVAPGVTETELLSGQAAENPTFASFLEGLKEQTVMQKRMGTPGDIALVVAMIAEPQSQWITGQYIAACGGVIMV</sequence>
<dbReference type="Gene3D" id="3.40.50.720">
    <property type="entry name" value="NAD(P)-binding Rossmann-like Domain"/>
    <property type="match status" value="1"/>
</dbReference>
<keyword evidence="6" id="KW-1185">Reference proteome</keyword>